<dbReference type="EMBL" id="CAJVPM010006711">
    <property type="protein sequence ID" value="CAG8538012.1"/>
    <property type="molecule type" value="Genomic_DNA"/>
</dbReference>
<proteinExistence type="predicted"/>
<organism evidence="1 2">
    <name type="scientific">Scutellospora calospora</name>
    <dbReference type="NCBI Taxonomy" id="85575"/>
    <lineage>
        <taxon>Eukaryota</taxon>
        <taxon>Fungi</taxon>
        <taxon>Fungi incertae sedis</taxon>
        <taxon>Mucoromycota</taxon>
        <taxon>Glomeromycotina</taxon>
        <taxon>Glomeromycetes</taxon>
        <taxon>Diversisporales</taxon>
        <taxon>Gigasporaceae</taxon>
        <taxon>Scutellospora</taxon>
    </lineage>
</organism>
<dbReference type="Proteomes" id="UP000789860">
    <property type="component" value="Unassembled WGS sequence"/>
</dbReference>
<gene>
    <name evidence="1" type="ORF">SCALOS_LOCUS4726</name>
</gene>
<evidence type="ECO:0000313" key="2">
    <source>
        <dbReference type="Proteomes" id="UP000789860"/>
    </source>
</evidence>
<reference evidence="1" key="1">
    <citation type="submission" date="2021-06" db="EMBL/GenBank/DDBJ databases">
        <authorList>
            <person name="Kallberg Y."/>
            <person name="Tangrot J."/>
            <person name="Rosling A."/>
        </authorList>
    </citation>
    <scope>NUCLEOTIDE SEQUENCE</scope>
    <source>
        <strain evidence="1">AU212A</strain>
    </source>
</reference>
<comment type="caution">
    <text evidence="1">The sequence shown here is derived from an EMBL/GenBank/DDBJ whole genome shotgun (WGS) entry which is preliminary data.</text>
</comment>
<sequence length="355" mass="42156">MNCFCREKFIWKIDNVSFRRPNVTTQLITNTPLIQPIRQTQQTYNEDATKISSLMSLANFSILIVVISIILRFAFFYQPFFEIFFPPLDWPIFRSLTNTTNLISGQLAELNIPASSVIIEYRVTSQYLADIIDRNELSQNNSDNVAQYLNQLGDKIRYSGEAIEKMYPVGRRALKELGMELKDINNKIKPGQVLTQENVTYFVERYGKILNVVTNLRDKFQLILNELDDLYILYNGTHHQLANGMNDVVFFFEKITPELEEYYDMEQLKRDLGYLKQIMEKVPNIRYQINRLLSEFNNHRQMLIRYRNEWVSSWRRKLVSFEDTEELQDMIPRLNNLAEVFIKKDYENIEKRIYV</sequence>
<accession>A0ACA9LSB4</accession>
<keyword evidence="2" id="KW-1185">Reference proteome</keyword>
<evidence type="ECO:0000313" key="1">
    <source>
        <dbReference type="EMBL" id="CAG8538012.1"/>
    </source>
</evidence>
<name>A0ACA9LSB4_9GLOM</name>
<protein>
    <submittedName>
        <fullName evidence="1">9922_t:CDS:1</fullName>
    </submittedName>
</protein>